<gene>
    <name evidence="2" type="ORF">ACFPIJ_24055</name>
</gene>
<evidence type="ECO:0000313" key="3">
    <source>
        <dbReference type="Proteomes" id="UP001595912"/>
    </source>
</evidence>
<organism evidence="2 3">
    <name type="scientific">Dactylosporangium cerinum</name>
    <dbReference type="NCBI Taxonomy" id="1434730"/>
    <lineage>
        <taxon>Bacteria</taxon>
        <taxon>Bacillati</taxon>
        <taxon>Actinomycetota</taxon>
        <taxon>Actinomycetes</taxon>
        <taxon>Micromonosporales</taxon>
        <taxon>Micromonosporaceae</taxon>
        <taxon>Dactylosporangium</taxon>
    </lineage>
</organism>
<proteinExistence type="predicted"/>
<dbReference type="Pfam" id="PF21831">
    <property type="entry name" value="DUF6891"/>
    <property type="match status" value="1"/>
</dbReference>
<reference evidence="3" key="1">
    <citation type="journal article" date="2019" name="Int. J. Syst. Evol. Microbiol.">
        <title>The Global Catalogue of Microorganisms (GCM) 10K type strain sequencing project: providing services to taxonomists for standard genome sequencing and annotation.</title>
        <authorList>
            <consortium name="The Broad Institute Genomics Platform"/>
            <consortium name="The Broad Institute Genome Sequencing Center for Infectious Disease"/>
            <person name="Wu L."/>
            <person name="Ma J."/>
        </authorList>
    </citation>
    <scope>NUCLEOTIDE SEQUENCE [LARGE SCALE GENOMIC DNA]</scope>
    <source>
        <strain evidence="3">CGMCC 4.7152</strain>
    </source>
</reference>
<dbReference type="EMBL" id="JBHSIU010000028">
    <property type="protein sequence ID" value="MFC5000901.1"/>
    <property type="molecule type" value="Genomic_DNA"/>
</dbReference>
<sequence length="388" mass="42320">MVTHEVELDAAGFIRTQVAWGKRDCATIVADTVEFLHGYGDPDELRALAWRLVGPRFAEHLEAQATWPERTDSDRLTDAFRALDAAGIVAREDFACCQNCGASEIGAEVIEAAPARGYVFYHNQDAERAAEGGSLWLAYGLFDPSGDPVAVGAEVVAAVRAQGLHVDWDGTAGQRIHVRLTWARRRIGRLAAYMTGLAGTDVAVEVTKGRLRLPPAMDVAVVTQLLLPWLPEGVKVKVGALVVHREHHRLVSDDGRAVGRFDGLRLIRGEEATAGEEPGLLDVTYEYLPTGASESASRPMVLPELLDVVRRLPTRTNSWLSAISGTGGIVQMRWEDGRLWLETPHPDDGTATGKHAGLDEAERMLTILATEDRVAIAELDGVTTQRWR</sequence>
<dbReference type="InterPro" id="IPR054186">
    <property type="entry name" value="DUF6891"/>
</dbReference>
<keyword evidence="3" id="KW-1185">Reference proteome</keyword>
<dbReference type="RefSeq" id="WP_380117429.1">
    <property type="nucleotide sequence ID" value="NZ_JBHSIU010000028.1"/>
</dbReference>
<evidence type="ECO:0000259" key="1">
    <source>
        <dbReference type="Pfam" id="PF21831"/>
    </source>
</evidence>
<accession>A0ABV9W1Q5</accession>
<feature type="domain" description="DUF6891" evidence="1">
    <location>
        <begin position="7"/>
        <end position="186"/>
    </location>
</feature>
<comment type="caution">
    <text evidence="2">The sequence shown here is derived from an EMBL/GenBank/DDBJ whole genome shotgun (WGS) entry which is preliminary data.</text>
</comment>
<evidence type="ECO:0000313" key="2">
    <source>
        <dbReference type="EMBL" id="MFC5000901.1"/>
    </source>
</evidence>
<name>A0ABV9W1Q5_9ACTN</name>
<dbReference type="Proteomes" id="UP001595912">
    <property type="component" value="Unassembled WGS sequence"/>
</dbReference>
<protein>
    <submittedName>
        <fullName evidence="2">DUF6891 domain-containing protein</fullName>
    </submittedName>
</protein>